<keyword evidence="2" id="KW-0282">Flagellum</keyword>
<gene>
    <name evidence="2" type="ORF">C2E20_6601</name>
</gene>
<feature type="region of interest" description="Disordered" evidence="1">
    <location>
        <begin position="202"/>
        <end position="230"/>
    </location>
</feature>
<accession>A0A2P6V790</accession>
<keyword evidence="2" id="KW-0966">Cell projection</keyword>
<keyword evidence="2" id="KW-0969">Cilium</keyword>
<keyword evidence="3" id="KW-1185">Reference proteome</keyword>
<dbReference type="EMBL" id="LHPF02000023">
    <property type="protein sequence ID" value="PSC69957.1"/>
    <property type="molecule type" value="Genomic_DNA"/>
</dbReference>
<dbReference type="Proteomes" id="UP000239649">
    <property type="component" value="Unassembled WGS sequence"/>
</dbReference>
<reference evidence="2 3" key="1">
    <citation type="journal article" date="2018" name="Plant J.">
        <title>Genome sequences of Chlorella sorokiniana UTEX 1602 and Micractinium conductrix SAG 241.80: implications to maltose excretion by a green alga.</title>
        <authorList>
            <person name="Arriola M.B."/>
            <person name="Velmurugan N."/>
            <person name="Zhang Y."/>
            <person name="Plunkett M.H."/>
            <person name="Hondzo H."/>
            <person name="Barney B.M."/>
        </authorList>
    </citation>
    <scope>NUCLEOTIDE SEQUENCE [LARGE SCALE GENOMIC DNA]</scope>
    <source>
        <strain evidence="2 3">SAG 241.80</strain>
    </source>
</reference>
<evidence type="ECO:0000313" key="3">
    <source>
        <dbReference type="Proteomes" id="UP000239649"/>
    </source>
</evidence>
<feature type="compositionally biased region" description="Low complexity" evidence="1">
    <location>
        <begin position="221"/>
        <end position="230"/>
    </location>
</feature>
<evidence type="ECO:0000256" key="1">
    <source>
        <dbReference type="SAM" id="MobiDB-lite"/>
    </source>
</evidence>
<proteinExistence type="predicted"/>
<evidence type="ECO:0000313" key="2">
    <source>
        <dbReference type="EMBL" id="PSC69957.1"/>
    </source>
</evidence>
<name>A0A2P6V790_9CHLO</name>
<organism evidence="2 3">
    <name type="scientific">Micractinium conductrix</name>
    <dbReference type="NCBI Taxonomy" id="554055"/>
    <lineage>
        <taxon>Eukaryota</taxon>
        <taxon>Viridiplantae</taxon>
        <taxon>Chlorophyta</taxon>
        <taxon>core chlorophytes</taxon>
        <taxon>Trebouxiophyceae</taxon>
        <taxon>Chlorellales</taxon>
        <taxon>Chlorellaceae</taxon>
        <taxon>Chlorella clade</taxon>
        <taxon>Micractinium</taxon>
    </lineage>
</organism>
<sequence>MTVRGQPDDANGSGRPAYWSGSQWQAAWAGAPSRHIFFIGLGGSLADCYPLQRTAFAAKATAHGPHATRLRHFGGAPAHLQVAVAPPFPAHQQQLAAMFRGASYTSDEDDGWLDSVESLKAASASLTLHASASASLLLPCGLLPEELAELEGSAMASTFNVEAAAKAGGALTLTLAADELDSLPSGPLTPMGKGEVLVFSETSDEDEGPAVAGDGEHRLAGKAAGHAAAS</sequence>
<dbReference type="AlphaFoldDB" id="A0A2P6V790"/>
<comment type="caution">
    <text evidence="2">The sequence shown here is derived from an EMBL/GenBank/DDBJ whole genome shotgun (WGS) entry which is preliminary data.</text>
</comment>
<protein>
    <submittedName>
        <fullName evidence="2">Flagellar biosynthesis</fullName>
    </submittedName>
</protein>